<protein>
    <submittedName>
        <fullName evidence="2">Uncharacterized protein</fullName>
    </submittedName>
</protein>
<name>A0A1R1J7T3_9BURK</name>
<gene>
    <name evidence="2" type="ORF">BW685_21375</name>
</gene>
<evidence type="ECO:0000256" key="1">
    <source>
        <dbReference type="SAM" id="MobiDB-lite"/>
    </source>
</evidence>
<sequence length="263" mass="29657">MDEHDKKDVLGSMGRAEPEPEKPLAERYAPRADKPEIYYLYKGDEQIDGYTSAFEAFKDFENHGGNDIELRAPDGERLMTRDIQRIEHNVSAWSGHHYEAPVTLSDNMKRDLVAEGRNPENPREPLASPVREAGTATPEPMAVSDEDMTAEQLRARLDAQGVERERDAPATGRSWRTELERITSSPGAARQPDAPWRAELQRVTSSPGRPNAQQETAFRRQLAALQSKEPERTPERDPNDQAMAIRLLEIEQARHRNGVDVGL</sequence>
<dbReference type="RefSeq" id="WP_076479636.1">
    <property type="nucleotide sequence ID" value="NZ_MTJZ01000031.1"/>
</dbReference>
<dbReference type="Proteomes" id="UP000187194">
    <property type="component" value="Unassembled WGS sequence"/>
</dbReference>
<feature type="region of interest" description="Disordered" evidence="1">
    <location>
        <begin position="1"/>
        <end position="29"/>
    </location>
</feature>
<feature type="compositionally biased region" description="Basic and acidic residues" evidence="1">
    <location>
        <begin position="16"/>
        <end position="29"/>
    </location>
</feature>
<comment type="caution">
    <text evidence="2">The sequence shown here is derived from an EMBL/GenBank/DDBJ whole genome shotgun (WGS) entry which is preliminary data.</text>
</comment>
<feature type="region of interest" description="Disordered" evidence="1">
    <location>
        <begin position="115"/>
        <end position="217"/>
    </location>
</feature>
<reference evidence="2 3" key="1">
    <citation type="submission" date="2017-01" db="EMBL/GenBank/DDBJ databases">
        <title>Phylogeographic, genomic and meropenem susceptibility analysis of Burkholderia ubonensis.</title>
        <authorList>
            <person name="Price E.P."/>
            <person name="Sarovich D.S."/>
            <person name="Webb J.R."/>
            <person name="Hall C.M."/>
            <person name="Sahl J.W."/>
            <person name="Kaestli M."/>
            <person name="Mayo M."/>
            <person name="Harrington G."/>
            <person name="Baker A.L."/>
            <person name="Sidak-Loftis L.C."/>
            <person name="Lummis M."/>
            <person name="Schupp J.M."/>
            <person name="Gillece J.D."/>
            <person name="Tuanyok A."/>
            <person name="Warner J."/>
            <person name="Busch J.D."/>
            <person name="Keim P."/>
            <person name="Currie B.J."/>
            <person name="Wagner D.M."/>
        </authorList>
    </citation>
    <scope>NUCLEOTIDE SEQUENCE [LARGE SCALE GENOMIC DNA]</scope>
    <source>
        <strain evidence="2 3">A21</strain>
    </source>
</reference>
<feature type="compositionally biased region" description="Polar residues" evidence="1">
    <location>
        <begin position="202"/>
        <end position="216"/>
    </location>
</feature>
<accession>A0A1R1J7T3</accession>
<dbReference type="AlphaFoldDB" id="A0A1R1J7T3"/>
<evidence type="ECO:0000313" key="2">
    <source>
        <dbReference type="EMBL" id="OMG71395.1"/>
    </source>
</evidence>
<evidence type="ECO:0000313" key="3">
    <source>
        <dbReference type="Proteomes" id="UP000187194"/>
    </source>
</evidence>
<feature type="compositionally biased region" description="Basic and acidic residues" evidence="1">
    <location>
        <begin position="153"/>
        <end position="168"/>
    </location>
</feature>
<organism evidence="2 3">
    <name type="scientific">Burkholderia ubonensis</name>
    <dbReference type="NCBI Taxonomy" id="101571"/>
    <lineage>
        <taxon>Bacteria</taxon>
        <taxon>Pseudomonadati</taxon>
        <taxon>Pseudomonadota</taxon>
        <taxon>Betaproteobacteria</taxon>
        <taxon>Burkholderiales</taxon>
        <taxon>Burkholderiaceae</taxon>
        <taxon>Burkholderia</taxon>
        <taxon>Burkholderia cepacia complex</taxon>
    </lineage>
</organism>
<proteinExistence type="predicted"/>
<dbReference type="EMBL" id="MTJZ01000031">
    <property type="protein sequence ID" value="OMG71395.1"/>
    <property type="molecule type" value="Genomic_DNA"/>
</dbReference>